<protein>
    <recommendedName>
        <fullName evidence="2">Alpha/beta hydrolase fold-3 domain-containing protein</fullName>
    </recommendedName>
</protein>
<dbReference type="Gene3D" id="3.40.50.1820">
    <property type="entry name" value="alpha/beta hydrolase"/>
    <property type="match status" value="1"/>
</dbReference>
<name>M8BME6_AEGTA</name>
<proteinExistence type="predicted"/>
<dbReference type="InterPro" id="IPR029058">
    <property type="entry name" value="AB_hydrolase_fold"/>
</dbReference>
<dbReference type="AlphaFoldDB" id="M8BME6"/>
<dbReference type="ExpressionAtlas" id="M8BME6">
    <property type="expression patterns" value="baseline"/>
</dbReference>
<evidence type="ECO:0000313" key="1">
    <source>
        <dbReference type="EnsemblPlants" id="EMT22998"/>
    </source>
</evidence>
<reference evidence="1" key="1">
    <citation type="submission" date="2015-06" db="UniProtKB">
        <authorList>
            <consortium name="EnsemblPlants"/>
        </authorList>
    </citation>
    <scope>IDENTIFICATION</scope>
</reference>
<sequence>MLRRKGKAVKVLEFPDAIHAFYCFPELPDSGRLVEEIRAFIGTNAPTHHPDA</sequence>
<accession>M8BME6</accession>
<organism evidence="1">
    <name type="scientific">Aegilops tauschii</name>
    <name type="common">Tausch's goatgrass</name>
    <name type="synonym">Aegilops squarrosa</name>
    <dbReference type="NCBI Taxonomy" id="37682"/>
    <lineage>
        <taxon>Eukaryota</taxon>
        <taxon>Viridiplantae</taxon>
        <taxon>Streptophyta</taxon>
        <taxon>Embryophyta</taxon>
        <taxon>Tracheophyta</taxon>
        <taxon>Spermatophyta</taxon>
        <taxon>Magnoliopsida</taxon>
        <taxon>Liliopsida</taxon>
        <taxon>Poales</taxon>
        <taxon>Poaceae</taxon>
        <taxon>BOP clade</taxon>
        <taxon>Pooideae</taxon>
        <taxon>Triticodae</taxon>
        <taxon>Triticeae</taxon>
        <taxon>Triticinae</taxon>
        <taxon>Aegilops</taxon>
    </lineage>
</organism>
<evidence type="ECO:0008006" key="2">
    <source>
        <dbReference type="Google" id="ProtNLM"/>
    </source>
</evidence>
<dbReference type="EnsemblPlants" id="EMT22998">
    <property type="protein sequence ID" value="EMT22998"/>
    <property type="gene ID" value="F775_28843"/>
</dbReference>